<dbReference type="Pfam" id="PF13305">
    <property type="entry name" value="TetR_C_33"/>
    <property type="match status" value="1"/>
</dbReference>
<dbReference type="InterPro" id="IPR036271">
    <property type="entry name" value="Tet_transcr_reg_TetR-rel_C_sf"/>
</dbReference>
<keyword evidence="3" id="KW-0804">Transcription</keyword>
<dbReference type="InterPro" id="IPR025996">
    <property type="entry name" value="MT1864/Rv1816-like_C"/>
</dbReference>
<dbReference type="GO" id="GO:0000976">
    <property type="term" value="F:transcription cis-regulatory region binding"/>
    <property type="evidence" value="ECO:0007669"/>
    <property type="project" value="TreeGrafter"/>
</dbReference>
<dbReference type="PANTHER" id="PTHR30055">
    <property type="entry name" value="HTH-TYPE TRANSCRIPTIONAL REGULATOR RUTR"/>
    <property type="match status" value="1"/>
</dbReference>
<evidence type="ECO:0000313" key="8">
    <source>
        <dbReference type="Proteomes" id="UP000649829"/>
    </source>
</evidence>
<keyword evidence="2 4" id="KW-0238">DNA-binding</keyword>
<feature type="DNA-binding region" description="H-T-H motif" evidence="4">
    <location>
        <begin position="54"/>
        <end position="73"/>
    </location>
</feature>
<proteinExistence type="predicted"/>
<evidence type="ECO:0000256" key="2">
    <source>
        <dbReference type="ARBA" id="ARBA00023125"/>
    </source>
</evidence>
<dbReference type="Gene3D" id="1.10.357.10">
    <property type="entry name" value="Tetracycline Repressor, domain 2"/>
    <property type="match status" value="1"/>
</dbReference>
<dbReference type="PANTHER" id="PTHR30055:SF220">
    <property type="entry name" value="TETR-FAMILY REGULATORY PROTEIN"/>
    <property type="match status" value="1"/>
</dbReference>
<name>A0A917TC26_9RHOB</name>
<dbReference type="EMBL" id="BMLF01000009">
    <property type="protein sequence ID" value="GGM16874.1"/>
    <property type="molecule type" value="Genomic_DNA"/>
</dbReference>
<dbReference type="AlphaFoldDB" id="A0A917TC26"/>
<accession>A0A917TC26</accession>
<dbReference type="Proteomes" id="UP000649829">
    <property type="component" value="Unassembled WGS sequence"/>
</dbReference>
<dbReference type="Pfam" id="PF00440">
    <property type="entry name" value="TetR_N"/>
    <property type="match status" value="1"/>
</dbReference>
<dbReference type="InterPro" id="IPR001647">
    <property type="entry name" value="HTH_TetR"/>
</dbReference>
<feature type="region of interest" description="Disordered" evidence="5">
    <location>
        <begin position="1"/>
        <end position="22"/>
    </location>
</feature>
<organism evidence="7 8">
    <name type="scientific">Pseudooceanicola nanhaiensis</name>
    <dbReference type="NCBI Taxonomy" id="375761"/>
    <lineage>
        <taxon>Bacteria</taxon>
        <taxon>Pseudomonadati</taxon>
        <taxon>Pseudomonadota</taxon>
        <taxon>Alphaproteobacteria</taxon>
        <taxon>Rhodobacterales</taxon>
        <taxon>Paracoccaceae</taxon>
        <taxon>Pseudooceanicola</taxon>
    </lineage>
</organism>
<evidence type="ECO:0000256" key="4">
    <source>
        <dbReference type="PROSITE-ProRule" id="PRU00335"/>
    </source>
</evidence>
<keyword evidence="8" id="KW-1185">Reference proteome</keyword>
<evidence type="ECO:0000313" key="7">
    <source>
        <dbReference type="EMBL" id="GGM16874.1"/>
    </source>
</evidence>
<reference evidence="7" key="1">
    <citation type="journal article" date="2014" name="Int. J. Syst. Evol. Microbiol.">
        <title>Complete genome sequence of Corynebacterium casei LMG S-19264T (=DSM 44701T), isolated from a smear-ripened cheese.</title>
        <authorList>
            <consortium name="US DOE Joint Genome Institute (JGI-PGF)"/>
            <person name="Walter F."/>
            <person name="Albersmeier A."/>
            <person name="Kalinowski J."/>
            <person name="Ruckert C."/>
        </authorList>
    </citation>
    <scope>NUCLEOTIDE SEQUENCE</scope>
    <source>
        <strain evidence="7">CGMCC 1.6293</strain>
    </source>
</reference>
<reference evidence="7" key="2">
    <citation type="submission" date="2020-09" db="EMBL/GenBank/DDBJ databases">
        <authorList>
            <person name="Sun Q."/>
            <person name="Zhou Y."/>
        </authorList>
    </citation>
    <scope>NUCLEOTIDE SEQUENCE</scope>
    <source>
        <strain evidence="7">CGMCC 1.6293</strain>
    </source>
</reference>
<feature type="domain" description="HTH tetR-type" evidence="6">
    <location>
        <begin position="31"/>
        <end position="91"/>
    </location>
</feature>
<evidence type="ECO:0000256" key="5">
    <source>
        <dbReference type="SAM" id="MobiDB-lite"/>
    </source>
</evidence>
<dbReference type="InterPro" id="IPR050109">
    <property type="entry name" value="HTH-type_TetR-like_transc_reg"/>
</dbReference>
<comment type="caution">
    <text evidence="7">The sequence shown here is derived from an EMBL/GenBank/DDBJ whole genome shotgun (WGS) entry which is preliminary data.</text>
</comment>
<evidence type="ECO:0000256" key="1">
    <source>
        <dbReference type="ARBA" id="ARBA00023015"/>
    </source>
</evidence>
<dbReference type="PROSITE" id="PS50977">
    <property type="entry name" value="HTH_TETR_2"/>
    <property type="match status" value="1"/>
</dbReference>
<dbReference type="PRINTS" id="PR00455">
    <property type="entry name" value="HTHTETR"/>
</dbReference>
<sequence length="214" mass="23277">MRSGPFQGRHRMKDGPRARPEAGLASDIGIGSVRSRILAAAGDLLEETGTDDFSLRCLAARADIGLATIYSHFENKEALLLRLALRGFAELRGDLLQARAREDIATGPMRRTARAYLSFAADRGALFALMFDTRLMSRHADLRAAEQEAFAVYLESVTADARLPEGTRADCAVAVWALGRGMTAMRASQPDGKLPQDTDESLARGIAWMLDRPG</sequence>
<gene>
    <name evidence="7" type="ORF">GCM10011534_43550</name>
</gene>
<dbReference type="InterPro" id="IPR009057">
    <property type="entry name" value="Homeodomain-like_sf"/>
</dbReference>
<evidence type="ECO:0000259" key="6">
    <source>
        <dbReference type="PROSITE" id="PS50977"/>
    </source>
</evidence>
<dbReference type="GO" id="GO:0003700">
    <property type="term" value="F:DNA-binding transcription factor activity"/>
    <property type="evidence" value="ECO:0007669"/>
    <property type="project" value="TreeGrafter"/>
</dbReference>
<dbReference type="SUPFAM" id="SSF48498">
    <property type="entry name" value="Tetracyclin repressor-like, C-terminal domain"/>
    <property type="match status" value="1"/>
</dbReference>
<dbReference type="SUPFAM" id="SSF46689">
    <property type="entry name" value="Homeodomain-like"/>
    <property type="match status" value="1"/>
</dbReference>
<keyword evidence="1" id="KW-0805">Transcription regulation</keyword>
<evidence type="ECO:0000256" key="3">
    <source>
        <dbReference type="ARBA" id="ARBA00023163"/>
    </source>
</evidence>
<protein>
    <submittedName>
        <fullName evidence="7">TetR family transcriptional regulator</fullName>
    </submittedName>
</protein>